<dbReference type="PATRIC" id="fig|573060.9.peg.894"/>
<organism evidence="1 2">
    <name type="scientific">Acidovorax delafieldii 2AN</name>
    <dbReference type="NCBI Taxonomy" id="573060"/>
    <lineage>
        <taxon>Bacteria</taxon>
        <taxon>Pseudomonadati</taxon>
        <taxon>Pseudomonadota</taxon>
        <taxon>Betaproteobacteria</taxon>
        <taxon>Burkholderiales</taxon>
        <taxon>Comamonadaceae</taxon>
        <taxon>Acidovorax</taxon>
    </lineage>
</organism>
<dbReference type="EMBL" id="ACQT01000281">
    <property type="protein sequence ID" value="EER58372.1"/>
    <property type="molecule type" value="Genomic_DNA"/>
</dbReference>
<gene>
    <name evidence="1" type="ORF">AcdelDRAFT_4052</name>
</gene>
<protein>
    <submittedName>
        <fullName evidence="1">Uncharacterized protein</fullName>
    </submittedName>
</protein>
<sequence length="97" mass="10885">MNNGITVARKEIFYPWSASSPSRHHRRGARPGQQALIHQHGHRYEDAPLHPQRHLLGPPLDPAGGFGGCEHSDYGWKGGWMPMDGFPYGKAVYLRVD</sequence>
<evidence type="ECO:0000313" key="2">
    <source>
        <dbReference type="Proteomes" id="UP000003856"/>
    </source>
</evidence>
<dbReference type="AlphaFoldDB" id="C5TAX2"/>
<comment type="caution">
    <text evidence="1">The sequence shown here is derived from an EMBL/GenBank/DDBJ whole genome shotgun (WGS) entry which is preliminary data.</text>
</comment>
<reference evidence="1 2" key="1">
    <citation type="submission" date="2009-05" db="EMBL/GenBank/DDBJ databases">
        <title>The draft genome of Acidovorax delafieldii 2AN.</title>
        <authorList>
            <consortium name="US DOE Joint Genome Institute (JGI-PGF)"/>
            <person name="Lucas S."/>
            <person name="Copeland A."/>
            <person name="Lapidus A."/>
            <person name="Glavina del Rio T."/>
            <person name="Tice H."/>
            <person name="Bruce D."/>
            <person name="Goodwin L."/>
            <person name="Pitluck S."/>
            <person name="Larimer F."/>
            <person name="Land M.L."/>
            <person name="Hauser L."/>
            <person name="Shelobolina E.S."/>
            <person name="Picardal F."/>
            <person name="Roden E."/>
            <person name="Emerson D."/>
        </authorList>
    </citation>
    <scope>NUCLEOTIDE SEQUENCE [LARGE SCALE GENOMIC DNA]</scope>
    <source>
        <strain evidence="1 2">2AN</strain>
    </source>
</reference>
<evidence type="ECO:0000313" key="1">
    <source>
        <dbReference type="EMBL" id="EER58372.1"/>
    </source>
</evidence>
<name>C5TAX2_ACIDE</name>
<accession>C5TAX2</accession>
<keyword evidence="2" id="KW-1185">Reference proteome</keyword>
<dbReference type="Proteomes" id="UP000003856">
    <property type="component" value="Unassembled WGS sequence"/>
</dbReference>
<proteinExistence type="predicted"/>